<dbReference type="InterPro" id="IPR004474">
    <property type="entry name" value="LytR_CpsA_psr"/>
</dbReference>
<evidence type="ECO:0000259" key="3">
    <source>
        <dbReference type="Pfam" id="PF03816"/>
    </source>
</evidence>
<evidence type="ECO:0000313" key="5">
    <source>
        <dbReference type="Proteomes" id="UP001595987"/>
    </source>
</evidence>
<dbReference type="Proteomes" id="UP001595987">
    <property type="component" value="Unassembled WGS sequence"/>
</dbReference>
<dbReference type="PANTHER" id="PTHR33392:SF6">
    <property type="entry name" value="POLYISOPRENYL-TEICHOIC ACID--PEPTIDOGLYCAN TEICHOIC ACID TRANSFERASE TAGU"/>
    <property type="match status" value="1"/>
</dbReference>
<proteinExistence type="inferred from homology"/>
<sequence>MERQTSKRKRHHHRKHRYLGLKIFLGILAVLIIVGAGVAFGLYKSVENSFNSAYFKGPKTAAVNFKKSEPFSTLLLETGKVEGKENCVAAVVSSTNMKTRQTTFVNFPVTAELPNASVISNVYQTNGLNGVLKNVQELLGIKVNKIVQININKLGELVEATGGITIQNDETFVSSGYQFNQGTIKLSTANQVEAYLSRVNSNDEAASITRVQDVSMATYANFKQIADKHSLSSINYYRNLLDAFGDSVKTDINFNEFKEIAVNYNKALFNTNKLNLHDSKDASGKLVVSDDDLNQMKALFIKSFK</sequence>
<feature type="transmembrane region" description="Helical" evidence="2">
    <location>
        <begin position="21"/>
        <end position="43"/>
    </location>
</feature>
<evidence type="ECO:0000256" key="2">
    <source>
        <dbReference type="SAM" id="Phobius"/>
    </source>
</evidence>
<dbReference type="PANTHER" id="PTHR33392">
    <property type="entry name" value="POLYISOPRENYL-TEICHOIC ACID--PEPTIDOGLYCAN TEICHOIC ACID TRANSFERASE TAGU"/>
    <property type="match status" value="1"/>
</dbReference>
<dbReference type="Pfam" id="PF03816">
    <property type="entry name" value="LytR_cpsA_psr"/>
    <property type="match status" value="1"/>
</dbReference>
<accession>A0ABV9JCJ9</accession>
<organism evidence="4 5">
    <name type="scientific">Lactococcus nasutitermitis</name>
    <dbReference type="NCBI Taxonomy" id="1652957"/>
    <lineage>
        <taxon>Bacteria</taxon>
        <taxon>Bacillati</taxon>
        <taxon>Bacillota</taxon>
        <taxon>Bacilli</taxon>
        <taxon>Lactobacillales</taxon>
        <taxon>Streptococcaceae</taxon>
        <taxon>Lactococcus</taxon>
    </lineage>
</organism>
<keyword evidence="2" id="KW-1133">Transmembrane helix</keyword>
<name>A0ABV9JCJ9_9LACT</name>
<dbReference type="RefSeq" id="WP_213533259.1">
    <property type="nucleotide sequence ID" value="NZ_BOVQ01000002.1"/>
</dbReference>
<feature type="domain" description="Cell envelope-related transcriptional attenuator" evidence="3">
    <location>
        <begin position="114"/>
        <end position="212"/>
    </location>
</feature>
<protein>
    <submittedName>
        <fullName evidence="4">LCP family protein</fullName>
    </submittedName>
</protein>
<reference evidence="5" key="1">
    <citation type="journal article" date="2019" name="Int. J. Syst. Evol. Microbiol.">
        <title>The Global Catalogue of Microorganisms (GCM) 10K type strain sequencing project: providing services to taxonomists for standard genome sequencing and annotation.</title>
        <authorList>
            <consortium name="The Broad Institute Genomics Platform"/>
            <consortium name="The Broad Institute Genome Sequencing Center for Infectious Disease"/>
            <person name="Wu L."/>
            <person name="Ma J."/>
        </authorList>
    </citation>
    <scope>NUCLEOTIDE SEQUENCE [LARGE SCALE GENOMIC DNA]</scope>
    <source>
        <strain evidence="5">CCUG 63287</strain>
    </source>
</reference>
<dbReference type="Gene3D" id="3.40.630.190">
    <property type="entry name" value="LCP protein"/>
    <property type="match status" value="1"/>
</dbReference>
<comment type="similarity">
    <text evidence="1">Belongs to the LytR/CpsA/Psr (LCP) family.</text>
</comment>
<comment type="caution">
    <text evidence="4">The sequence shown here is derived from an EMBL/GenBank/DDBJ whole genome shotgun (WGS) entry which is preliminary data.</text>
</comment>
<dbReference type="InterPro" id="IPR050922">
    <property type="entry name" value="LytR/CpsA/Psr_CW_biosynth"/>
</dbReference>
<keyword evidence="2" id="KW-0472">Membrane</keyword>
<keyword evidence="2" id="KW-0812">Transmembrane</keyword>
<gene>
    <name evidence="4" type="ORF">ACFO26_04535</name>
</gene>
<keyword evidence="5" id="KW-1185">Reference proteome</keyword>
<dbReference type="EMBL" id="JBHSGD010000004">
    <property type="protein sequence ID" value="MFC4652167.1"/>
    <property type="molecule type" value="Genomic_DNA"/>
</dbReference>
<evidence type="ECO:0000256" key="1">
    <source>
        <dbReference type="ARBA" id="ARBA00006068"/>
    </source>
</evidence>
<evidence type="ECO:0000313" key="4">
    <source>
        <dbReference type="EMBL" id="MFC4652167.1"/>
    </source>
</evidence>